<feature type="chain" id="PRO_5046322056" evidence="2">
    <location>
        <begin position="24"/>
        <end position="151"/>
    </location>
</feature>
<proteinExistence type="predicted"/>
<accession>A0ABW2YJZ9</accession>
<feature type="signal peptide" evidence="2">
    <location>
        <begin position="1"/>
        <end position="23"/>
    </location>
</feature>
<protein>
    <submittedName>
        <fullName evidence="3">Post-PEP-CTERM-1 domain-containing protein</fullName>
    </submittedName>
</protein>
<gene>
    <name evidence="3" type="ORF">ACFQZQ_05415</name>
</gene>
<keyword evidence="4" id="KW-1185">Reference proteome</keyword>
<evidence type="ECO:0000313" key="4">
    <source>
        <dbReference type="Proteomes" id="UP001597090"/>
    </source>
</evidence>
<comment type="caution">
    <text evidence="3">The sequence shown here is derived from an EMBL/GenBank/DDBJ whole genome shotgun (WGS) entry which is preliminary data.</text>
</comment>
<evidence type="ECO:0000256" key="1">
    <source>
        <dbReference type="SAM" id="MobiDB-lite"/>
    </source>
</evidence>
<reference evidence="4" key="1">
    <citation type="journal article" date="2019" name="Int. J. Syst. Evol. Microbiol.">
        <title>The Global Catalogue of Microorganisms (GCM) 10K type strain sequencing project: providing services to taxonomists for standard genome sequencing and annotation.</title>
        <authorList>
            <consortium name="The Broad Institute Genomics Platform"/>
            <consortium name="The Broad Institute Genome Sequencing Center for Infectious Disease"/>
            <person name="Wu L."/>
            <person name="Ma J."/>
        </authorList>
    </citation>
    <scope>NUCLEOTIDE SEQUENCE [LARGE SCALE GENOMIC DNA]</scope>
    <source>
        <strain evidence="4">CCUG 55491</strain>
    </source>
</reference>
<evidence type="ECO:0000313" key="3">
    <source>
        <dbReference type="EMBL" id="MFD0738714.1"/>
    </source>
</evidence>
<dbReference type="EMBL" id="JBHTIH010000003">
    <property type="protein sequence ID" value="MFD0738714.1"/>
    <property type="molecule type" value="Genomic_DNA"/>
</dbReference>
<dbReference type="PROSITE" id="PS51257">
    <property type="entry name" value="PROKAR_LIPOPROTEIN"/>
    <property type="match status" value="1"/>
</dbReference>
<evidence type="ECO:0000256" key="2">
    <source>
        <dbReference type="SAM" id="SignalP"/>
    </source>
</evidence>
<organism evidence="3 4">
    <name type="scientific">Lysobacter koreensis</name>
    <dbReference type="NCBI Taxonomy" id="266122"/>
    <lineage>
        <taxon>Bacteria</taxon>
        <taxon>Pseudomonadati</taxon>
        <taxon>Pseudomonadota</taxon>
        <taxon>Gammaproteobacteria</taxon>
        <taxon>Lysobacterales</taxon>
        <taxon>Lysobacteraceae</taxon>
        <taxon>Lysobacter</taxon>
    </lineage>
</organism>
<dbReference type="Proteomes" id="UP001597090">
    <property type="component" value="Unassembled WGS sequence"/>
</dbReference>
<sequence length="151" mass="15700">MNRTGTCVLLSGLALGACMNAHAVEPKTSPQPAAAAQATTAETTFGGIKVGIDAKTGRLRPLSVEESAQLDQMLTQGRAPTFAPGMARTFNAPDDEAAARATVRQHGHGGVSVKLPEDQMSTVSVRRDAAGKLHIEHSDDAANAAAREELK</sequence>
<keyword evidence="2" id="KW-0732">Signal</keyword>
<dbReference type="RefSeq" id="WP_386811677.1">
    <property type="nucleotide sequence ID" value="NZ_JBHTIH010000003.1"/>
</dbReference>
<feature type="region of interest" description="Disordered" evidence="1">
    <location>
        <begin position="99"/>
        <end position="120"/>
    </location>
</feature>
<name>A0ABW2YJZ9_9GAMM</name>
<dbReference type="NCBIfam" id="NF047450">
    <property type="entry name" value="post-PEP-CTERM_1"/>
    <property type="match status" value="1"/>
</dbReference>